<reference evidence="1 2" key="1">
    <citation type="submission" date="2014-04" db="EMBL/GenBank/DDBJ databases">
        <authorList>
            <consortium name="International Citrus Genome Consortium"/>
            <person name="Gmitter F."/>
            <person name="Chen C."/>
            <person name="Farmerie W."/>
            <person name="Harkins T."/>
            <person name="Desany B."/>
            <person name="Mohiuddin M."/>
            <person name="Kodira C."/>
            <person name="Borodovsky M."/>
            <person name="Lomsadze A."/>
            <person name="Burns P."/>
            <person name="Jenkins J."/>
            <person name="Prochnik S."/>
            <person name="Shu S."/>
            <person name="Chapman J."/>
            <person name="Pitluck S."/>
            <person name="Schmutz J."/>
            <person name="Rokhsar D."/>
        </authorList>
    </citation>
    <scope>NUCLEOTIDE SEQUENCE</scope>
</reference>
<name>A0A067DBS2_CITSI</name>
<organism evidence="1 2">
    <name type="scientific">Citrus sinensis</name>
    <name type="common">Sweet orange</name>
    <name type="synonym">Citrus aurantium var. sinensis</name>
    <dbReference type="NCBI Taxonomy" id="2711"/>
    <lineage>
        <taxon>Eukaryota</taxon>
        <taxon>Viridiplantae</taxon>
        <taxon>Streptophyta</taxon>
        <taxon>Embryophyta</taxon>
        <taxon>Tracheophyta</taxon>
        <taxon>Spermatophyta</taxon>
        <taxon>Magnoliopsida</taxon>
        <taxon>eudicotyledons</taxon>
        <taxon>Gunneridae</taxon>
        <taxon>Pentapetalae</taxon>
        <taxon>rosids</taxon>
        <taxon>malvids</taxon>
        <taxon>Sapindales</taxon>
        <taxon>Rutaceae</taxon>
        <taxon>Aurantioideae</taxon>
        <taxon>Citrus</taxon>
    </lineage>
</organism>
<evidence type="ECO:0000313" key="2">
    <source>
        <dbReference type="Proteomes" id="UP000027120"/>
    </source>
</evidence>
<sequence>MIKKKCQKIMNKALHLSMQIASMAAKRMTKIAVRKQISHPLIKVKTEVNLRPKASPPTMNNRNL</sequence>
<dbReference type="EMBL" id="KK786040">
    <property type="protein sequence ID" value="KDO40253.1"/>
    <property type="molecule type" value="Genomic_DNA"/>
</dbReference>
<keyword evidence="2" id="KW-1185">Reference proteome</keyword>
<proteinExistence type="predicted"/>
<protein>
    <submittedName>
        <fullName evidence="1">Uncharacterized protein</fullName>
    </submittedName>
</protein>
<accession>A0A067DBS2</accession>
<feature type="non-terminal residue" evidence="1">
    <location>
        <position position="64"/>
    </location>
</feature>
<gene>
    <name evidence="1" type="ORF">CISIN_1g0311051mg</name>
</gene>
<dbReference type="AlphaFoldDB" id="A0A067DBS2"/>
<evidence type="ECO:0000313" key="1">
    <source>
        <dbReference type="EMBL" id="KDO40253.1"/>
    </source>
</evidence>
<dbReference type="Proteomes" id="UP000027120">
    <property type="component" value="Unassembled WGS sequence"/>
</dbReference>